<dbReference type="PANTHER" id="PTHR35896:SF3">
    <property type="entry name" value="MAJOR FACILITATOR SUPERFAMILY TRANSPORTER"/>
    <property type="match status" value="1"/>
</dbReference>
<dbReference type="AlphaFoldDB" id="A0A395ILG4"/>
<dbReference type="Proteomes" id="UP000249056">
    <property type="component" value="Unassembled WGS sequence"/>
</dbReference>
<keyword evidence="1" id="KW-1133">Transmembrane helix</keyword>
<sequence>MWLVSKSQLLYHAILALSSSHKCLQKSIGTEEHTPQYESAIKELHNELRDPESYEDISLLACIVMFLHSAILYKPKPSDWRLHLQAGISIVASWIDNQDHHLLLRSSHTKETDTEANTMESAKVFLIGCIIRFDILSSLTEYTVPALSGRYQQLLHTSSYRLPLQAALKCRTWIFSTLLDIYSLRGWKERKEAEGMLSLRELISKAFPIKKTLERGICLNMEEINIVKQNLEGSSDNTNTGGQQSDYNMLAATHIFACSVSIFLEVVLSGALPKLPEIQHEVGQALESYAYINDPDFMNVLHWPLCVAASVAEPDHYDFFRSLLSSPNIAWIGAFRESLERLEERWRDEESRESQDPLLSEEYAEIKGDVNPSKRTFTTTRYLLIFGVLTILFFTSLLTVFSAARRTSEKITSRPEPPDHTFCGRTPADAVKNGCHFEPMLSSWVPEACYFTDEGDYDVFTDLPWYSDPFLRQPLNETEMMNVRAGNYGHVYTTWAYHDEHCLYTWRKLAMAMEKRLPLIDTKTADEEHSQHCARVTRNYVREDGQEKIADLKTLGLKVTLTYFGCVNLF</sequence>
<name>A0A395ILG4_9HELO</name>
<gene>
    <name evidence="2" type="ORF">DID88_010082</name>
</gene>
<feature type="transmembrane region" description="Helical" evidence="1">
    <location>
        <begin position="382"/>
        <end position="404"/>
    </location>
</feature>
<dbReference type="InterPro" id="IPR053008">
    <property type="entry name" value="Phomopsin_biosynth_assoc"/>
</dbReference>
<dbReference type="EMBL" id="QKRW01000035">
    <property type="protein sequence ID" value="RAL60986.1"/>
    <property type="molecule type" value="Genomic_DNA"/>
</dbReference>
<dbReference type="Pfam" id="PF11951">
    <property type="entry name" value="Fungal_trans_2"/>
    <property type="match status" value="1"/>
</dbReference>
<keyword evidence="3" id="KW-1185">Reference proteome</keyword>
<dbReference type="OrthoDB" id="3501153at2759"/>
<evidence type="ECO:0000313" key="3">
    <source>
        <dbReference type="Proteomes" id="UP000249056"/>
    </source>
</evidence>
<evidence type="ECO:0008006" key="4">
    <source>
        <dbReference type="Google" id="ProtNLM"/>
    </source>
</evidence>
<evidence type="ECO:0000256" key="1">
    <source>
        <dbReference type="SAM" id="Phobius"/>
    </source>
</evidence>
<proteinExistence type="predicted"/>
<organism evidence="2 3">
    <name type="scientific">Monilinia fructigena</name>
    <dbReference type="NCBI Taxonomy" id="38457"/>
    <lineage>
        <taxon>Eukaryota</taxon>
        <taxon>Fungi</taxon>
        <taxon>Dikarya</taxon>
        <taxon>Ascomycota</taxon>
        <taxon>Pezizomycotina</taxon>
        <taxon>Leotiomycetes</taxon>
        <taxon>Helotiales</taxon>
        <taxon>Sclerotiniaceae</taxon>
        <taxon>Monilinia</taxon>
    </lineage>
</organism>
<keyword evidence="1" id="KW-0812">Transmembrane</keyword>
<reference evidence="2 3" key="1">
    <citation type="submission" date="2018-06" db="EMBL/GenBank/DDBJ databases">
        <title>Genome Sequence of the Brown Rot Fungal Pathogen Monilinia fructigena.</title>
        <authorList>
            <person name="Landi L."/>
            <person name="De Miccolis Angelini R.M."/>
            <person name="Pollastro S."/>
            <person name="Abate D."/>
            <person name="Faretra F."/>
            <person name="Romanazzi G."/>
        </authorList>
    </citation>
    <scope>NUCLEOTIDE SEQUENCE [LARGE SCALE GENOMIC DNA]</scope>
    <source>
        <strain evidence="2 3">Mfrg269</strain>
    </source>
</reference>
<dbReference type="PANTHER" id="PTHR35896">
    <property type="entry name" value="IG-LIKE DOMAIN-CONTAINING PROTEIN"/>
    <property type="match status" value="1"/>
</dbReference>
<dbReference type="InterPro" id="IPR021858">
    <property type="entry name" value="Fun_TF"/>
</dbReference>
<keyword evidence="1" id="KW-0472">Membrane</keyword>
<evidence type="ECO:0000313" key="2">
    <source>
        <dbReference type="EMBL" id="RAL60986.1"/>
    </source>
</evidence>
<accession>A0A395ILG4</accession>
<protein>
    <recommendedName>
        <fullName evidence="4">Transcription factor domain-containing protein</fullName>
    </recommendedName>
</protein>
<comment type="caution">
    <text evidence="2">The sequence shown here is derived from an EMBL/GenBank/DDBJ whole genome shotgun (WGS) entry which is preliminary data.</text>
</comment>